<feature type="signal peptide" evidence="1">
    <location>
        <begin position="1"/>
        <end position="34"/>
    </location>
</feature>
<dbReference type="PANTHER" id="PTHR36573:SF1">
    <property type="entry name" value="INTERMEMBRANE PHOSPHOLIPID TRANSPORT SYSTEM BINDING PROTEIN MLAC"/>
    <property type="match status" value="1"/>
</dbReference>
<evidence type="ECO:0000313" key="3">
    <source>
        <dbReference type="Proteomes" id="UP000635071"/>
    </source>
</evidence>
<reference evidence="2" key="2">
    <citation type="submission" date="2020-09" db="EMBL/GenBank/DDBJ databases">
        <authorList>
            <person name="Sun Q."/>
            <person name="Zhou Y."/>
        </authorList>
    </citation>
    <scope>NUCLEOTIDE SEQUENCE</scope>
    <source>
        <strain evidence="2">CGMCC 1.15519</strain>
    </source>
</reference>
<dbReference type="InterPro" id="IPR042245">
    <property type="entry name" value="Tgt2/MlaC_sf"/>
</dbReference>
<organism evidence="2 3">
    <name type="scientific">Sandarakinorhabdus glacialis</name>
    <dbReference type="NCBI Taxonomy" id="1614636"/>
    <lineage>
        <taxon>Bacteria</taxon>
        <taxon>Pseudomonadati</taxon>
        <taxon>Pseudomonadota</taxon>
        <taxon>Alphaproteobacteria</taxon>
        <taxon>Sphingomonadales</taxon>
        <taxon>Sphingosinicellaceae</taxon>
        <taxon>Sandarakinorhabdus</taxon>
    </lineage>
</organism>
<dbReference type="RefSeq" id="WP_188761942.1">
    <property type="nucleotide sequence ID" value="NZ_BMJM01000003.1"/>
</dbReference>
<evidence type="ECO:0000313" key="2">
    <source>
        <dbReference type="EMBL" id="GGE06524.1"/>
    </source>
</evidence>
<dbReference type="Gene3D" id="3.10.450.710">
    <property type="entry name" value="Tgt2/MlaC"/>
    <property type="match status" value="1"/>
</dbReference>
<sequence length="214" mass="23033">MRFQTLLAVSMLAAAPLVVAVPAAAQVAAAPANAGDPAARQFVESLANDAFAVLRDKSSSKAEGRAKFRSMLQQNVALQDIGNRLIKRHRATITPAQYSAYQAALPEFVLNAYSDRLYDYSDASVKTLRTVGRGPGMTDVYTRVTRPGSQPVDAIWTVKKLPTGKNKVNNLTVQGINLSLTQEADFNAYIQKNGFDALVTFLKTANSKSALKAA</sequence>
<protein>
    <recommendedName>
        <fullName evidence="4">ABC transporter substrate-binding protein</fullName>
    </recommendedName>
</protein>
<keyword evidence="3" id="KW-1185">Reference proteome</keyword>
<dbReference type="Pfam" id="PF05494">
    <property type="entry name" value="MlaC"/>
    <property type="match status" value="1"/>
</dbReference>
<comment type="caution">
    <text evidence="2">The sequence shown here is derived from an EMBL/GenBank/DDBJ whole genome shotgun (WGS) entry which is preliminary data.</text>
</comment>
<dbReference type="EMBL" id="BMJM01000003">
    <property type="protein sequence ID" value="GGE06524.1"/>
    <property type="molecule type" value="Genomic_DNA"/>
</dbReference>
<feature type="chain" id="PRO_5037552388" description="ABC transporter substrate-binding protein" evidence="1">
    <location>
        <begin position="35"/>
        <end position="214"/>
    </location>
</feature>
<gene>
    <name evidence="2" type="ORF">GCM10011529_11140</name>
</gene>
<dbReference type="AlphaFoldDB" id="A0A916ZNN8"/>
<evidence type="ECO:0008006" key="4">
    <source>
        <dbReference type="Google" id="ProtNLM"/>
    </source>
</evidence>
<name>A0A916ZNN8_9SPHN</name>
<dbReference type="Proteomes" id="UP000635071">
    <property type="component" value="Unassembled WGS sequence"/>
</dbReference>
<accession>A0A916ZNN8</accession>
<evidence type="ECO:0000256" key="1">
    <source>
        <dbReference type="SAM" id="SignalP"/>
    </source>
</evidence>
<keyword evidence="1" id="KW-0732">Signal</keyword>
<dbReference type="InterPro" id="IPR008869">
    <property type="entry name" value="MlaC/ttg2D"/>
</dbReference>
<dbReference type="PANTHER" id="PTHR36573">
    <property type="entry name" value="INTERMEMBRANE PHOSPHOLIPID TRANSPORT SYSTEM BINDING PROTEIN MLAC"/>
    <property type="match status" value="1"/>
</dbReference>
<proteinExistence type="predicted"/>
<reference evidence="2" key="1">
    <citation type="journal article" date="2014" name="Int. J. Syst. Evol. Microbiol.">
        <title>Complete genome sequence of Corynebacterium casei LMG S-19264T (=DSM 44701T), isolated from a smear-ripened cheese.</title>
        <authorList>
            <consortium name="US DOE Joint Genome Institute (JGI-PGF)"/>
            <person name="Walter F."/>
            <person name="Albersmeier A."/>
            <person name="Kalinowski J."/>
            <person name="Ruckert C."/>
        </authorList>
    </citation>
    <scope>NUCLEOTIDE SEQUENCE</scope>
    <source>
        <strain evidence="2">CGMCC 1.15519</strain>
    </source>
</reference>